<protein>
    <submittedName>
        <fullName evidence="2">DNA-binding protein</fullName>
    </submittedName>
</protein>
<dbReference type="Pfam" id="PF12728">
    <property type="entry name" value="HTH_17"/>
    <property type="match status" value="1"/>
</dbReference>
<evidence type="ECO:0000313" key="2">
    <source>
        <dbReference type="EMBL" id="RRJ90714.1"/>
    </source>
</evidence>
<name>A0A3P3W7P8_9FLAO</name>
<comment type="caution">
    <text evidence="2">The sequence shown here is derived from an EMBL/GenBank/DDBJ whole genome shotgun (WGS) entry which is preliminary data.</text>
</comment>
<reference evidence="2 3" key="1">
    <citation type="submission" date="2018-11" db="EMBL/GenBank/DDBJ databases">
        <title>Flavobacterium sp. nov., YIM 102600 draft genome.</title>
        <authorList>
            <person name="Li G."/>
            <person name="Jiang Y."/>
        </authorList>
    </citation>
    <scope>NUCLEOTIDE SEQUENCE [LARGE SCALE GENOMIC DNA]</scope>
    <source>
        <strain evidence="2 3">YIM 102600</strain>
    </source>
</reference>
<dbReference type="InterPro" id="IPR041657">
    <property type="entry name" value="HTH_17"/>
</dbReference>
<evidence type="ECO:0000313" key="3">
    <source>
        <dbReference type="Proteomes" id="UP000271937"/>
    </source>
</evidence>
<evidence type="ECO:0000259" key="1">
    <source>
        <dbReference type="Pfam" id="PF12728"/>
    </source>
</evidence>
<dbReference type="AlphaFoldDB" id="A0A3P3W7P8"/>
<gene>
    <name evidence="2" type="ORF">EG849_09560</name>
</gene>
<sequence length="106" mass="12358">MKNFTFEELPEAVGQLYEKLENIERLLQDKIAGAEKKDDQMSVSGAAKFLKLSISTIYTKVCKKEIPVNKQGKRLYFYRSELISWIRSGRRKTIDEIKRDVDKKGK</sequence>
<keyword evidence="2" id="KW-0238">DNA-binding</keyword>
<organism evidence="2 3">
    <name type="scientific">Flavobacterium macacae</name>
    <dbReference type="NCBI Taxonomy" id="2488993"/>
    <lineage>
        <taxon>Bacteria</taxon>
        <taxon>Pseudomonadati</taxon>
        <taxon>Bacteroidota</taxon>
        <taxon>Flavobacteriia</taxon>
        <taxon>Flavobacteriales</taxon>
        <taxon>Flavobacteriaceae</taxon>
        <taxon>Flavobacterium</taxon>
    </lineage>
</organism>
<feature type="domain" description="Helix-turn-helix" evidence="1">
    <location>
        <begin position="41"/>
        <end position="89"/>
    </location>
</feature>
<dbReference type="GO" id="GO:0003677">
    <property type="term" value="F:DNA binding"/>
    <property type="evidence" value="ECO:0007669"/>
    <property type="project" value="UniProtKB-KW"/>
</dbReference>
<dbReference type="RefSeq" id="WP_125012861.1">
    <property type="nucleotide sequence ID" value="NZ_RQVR01000010.1"/>
</dbReference>
<proteinExistence type="predicted"/>
<dbReference type="OrthoDB" id="597977at2"/>
<dbReference type="Proteomes" id="UP000271937">
    <property type="component" value="Unassembled WGS sequence"/>
</dbReference>
<dbReference type="EMBL" id="RQVR01000010">
    <property type="protein sequence ID" value="RRJ90714.1"/>
    <property type="molecule type" value="Genomic_DNA"/>
</dbReference>
<accession>A0A3P3W7P8</accession>
<keyword evidence="3" id="KW-1185">Reference proteome</keyword>